<accession>A0A5C4QNG4</accession>
<keyword evidence="2" id="KW-1185">Reference proteome</keyword>
<dbReference type="RefSeq" id="WP_139585757.1">
    <property type="nucleotide sequence ID" value="NZ_VDFY01000176.1"/>
</dbReference>
<dbReference type="EMBL" id="VDFY01000176">
    <property type="protein sequence ID" value="TNH27098.1"/>
    <property type="molecule type" value="Genomic_DNA"/>
</dbReference>
<comment type="caution">
    <text evidence="1">The sequence shown here is derived from an EMBL/GenBank/DDBJ whole genome shotgun (WGS) entry which is preliminary data.</text>
</comment>
<proteinExistence type="predicted"/>
<protein>
    <submittedName>
        <fullName evidence="1">Uncharacterized protein</fullName>
    </submittedName>
</protein>
<reference evidence="1 2" key="1">
    <citation type="submission" date="2019-06" db="EMBL/GenBank/DDBJ databases">
        <title>Micromonospora ordensis sp. nov., isolated from deep marine sediment.</title>
        <authorList>
            <person name="Veyisoglu A."/>
            <person name="Carro L."/>
            <person name="Klenk H.-P."/>
            <person name="Sahin N."/>
        </authorList>
    </citation>
    <scope>NUCLEOTIDE SEQUENCE [LARGE SCALE GENOMIC DNA]</scope>
    <source>
        <strain evidence="1 2">S2509</strain>
    </source>
</reference>
<name>A0A5C4QNG4_9ACTN</name>
<sequence>MIYYVIYRNDERIGGPAGLFVTDGGLGNAILWDHRSREWAFDPGLVMRFVNDHRNVDRFDTVDRATAESVAEVVTGGASLPGEEAIRSMFPSGCR</sequence>
<evidence type="ECO:0000313" key="2">
    <source>
        <dbReference type="Proteomes" id="UP000306145"/>
    </source>
</evidence>
<dbReference type="Proteomes" id="UP000306145">
    <property type="component" value="Unassembled WGS sequence"/>
</dbReference>
<dbReference type="AlphaFoldDB" id="A0A5C4QNG4"/>
<evidence type="ECO:0000313" key="1">
    <source>
        <dbReference type="EMBL" id="TNH27098.1"/>
    </source>
</evidence>
<dbReference type="OrthoDB" id="4552270at2"/>
<gene>
    <name evidence="1" type="ORF">FHG89_19145</name>
</gene>
<organism evidence="1 2">
    <name type="scientific">Micromonospora orduensis</name>
    <dbReference type="NCBI Taxonomy" id="1420891"/>
    <lineage>
        <taxon>Bacteria</taxon>
        <taxon>Bacillati</taxon>
        <taxon>Actinomycetota</taxon>
        <taxon>Actinomycetes</taxon>
        <taxon>Micromonosporales</taxon>
        <taxon>Micromonosporaceae</taxon>
        <taxon>Micromonospora</taxon>
    </lineage>
</organism>